<sequence length="1980" mass="216972">MANRRRDPLPHLKIAPNLAMQQPVGGPGQALYSPTLPTSLQQSFHPSFPMNNPLQTPMQSFFVNTPGAPGRPTHAHHASIQLAAAGIHPPSNFMTPVATHFPRPSMMLAPGSQPQGPSNPFPNRNRRQLSIGGPPKAVLGGPARKVSPLPGLAAPSPAPAPSATPVKTKKIIVNLPKETVVEEDGETKTRPSWARVPLDENFVYKDTAVEPVELTTAESFPPDSWRLGLPETIDVYLPGKRAWNDVKQRNIEERLEKLGVVSGSGSNVNLPQIHAPHNRAASISSPADPALLLFKLNKLQQAQEGSSAGNSLSVSPQPPFVNPFGLSPSPNQMRLITNRHGHSMSLAQPASYQSSLFSSAPSPFNPSPFNPFGHSVLAPESVAESTASDGSSGPNDGIIAPQGRVPLSMSNFAPPPLSAVGGQSHIDFIRGFGLDAPLESEEEEEEARNNDNEEADDEDEADNARDETEEKGSVADYDDGETTGPQSRLHSRHVSRLSAALSLRSVGGNFGAQFRNDVEVEQRLESEDGNDGSDEAEKENEPPRDMPAVVDPAVEEWTGSEDLYLGQDESDDESIGEWSNPSDEERARQQRVERRMRRRNAHLVDQPRRLPNFPQPPENPPITFRSHSHAGDDIISNPSEEENYVQGRRAEFVGMSTDEYHPESLHGQRTSLGAMPLHSRGPSGQYSAHDPAMAHSRAPSDSVEFPQPTYHHQANPSAGRRDSLNPLAKPFVFGAPRDRGDSGSWHGGHSANSSMPSASLATHSRLPSIGKPLNVAAPEFKPVLNVAAPEFKPSGFNFRLPGAPQMPVPEPSIPLPLPQPVPLETIPSVESTPYKVQGREKRPRLGSSDSMDEGDSMASFKFPLPMKSESAPPENIGGKHQSALSGSSEARLNPAAEPFTFAGFSEVANNMPRMSASSEQEDAEPSEQGAEDNVHDASTAKADDSRPLSGEDEEQEIEIPAIPAKQKRAPIPLDFKHPISSGNTVPAGLFKALINSSDDRTRRAVRSRLSSRDYFEHSRRPSMDDEHVATIAHKHPRQRLVTDPGERPSPSPDDVFSSVRHVRRRSSLPDDRKLKASPSEISASPRDLTTRMELHHIEDTIGELLDDKFAELKRHIARTIPKNEQGVSSSTESMMADVISLFRTQLQESATRSLEDSQFDARGELDFQMVKDVIEDSQRELIAALQREIQALSVSGVSNAASGTAESIVPVVEQVGVKTINAVVEAISNLSARQEAMARNAPAHEQDVMVEKVVNALSPLIDSVQSDPIDYDFLTNQLAQAVKPHITQLIDLASDKRETAGLIVDKILPAIKNITIDADAITMNLVTEVRRAIAPIDAFEIKEQVADLVVERLDSRLAVRDKAFNVDTVTSKVTESVSSLLDSLNSVPSALESMSTMQNSISEKQLDLSKSQERILSSIGEVPSQVNAHLESIKDIQKDIIQKLEQPLVSAAEPNGNVLEIKNIAESLLQDQKKLAEQIDAILSHNKAVVEKVELLPTNFSQVASDLKTTLTDLVASQDKSKKELEDLRKLNVEYQVQLTKARGSYGQARVEKDHLSEKLAAVESERDKLRAQAQESQATASAKEKEASVLVSRNAELEEALAKALARLQSSDVTAETTQQSISALEKANKDLMSEKQDLKSKVDALEMEVDFAHREKGSISKSYELLQSQHEQLSSQQNNWDTLRSATEKINLVFNLLENADSEEQKELRHFRDHSQALEEDNVSLQKRVQDLEGMLANSDRSAATTRQTLAQAQQRSAEWERRAKESEAQLEMVQTKFEQGEQTHSQLEADYQLAKMQLEEREAANRMQEDRENKLREQISALESKCSLLQKELEKVNAARIAAKSPAPFRQTTNGNVVHPSPRPDSRASTVYDPREAATRRMSSYSSARNTTSQNLTPETSVYDSMHAPSNAKSQNQNNWSSPAMHTPTARHATLAPYTPKIHRPAYNHQYARARAPSPTPSVVSVTPTQGDDGWWS</sequence>
<feature type="coiled-coil region" evidence="1">
    <location>
        <begin position="1717"/>
        <end position="1842"/>
    </location>
</feature>
<feature type="region of interest" description="Disordered" evidence="2">
    <location>
        <begin position="676"/>
        <end position="762"/>
    </location>
</feature>
<organism evidence="3 4">
    <name type="scientific">Agrocybe pediades</name>
    <dbReference type="NCBI Taxonomy" id="84607"/>
    <lineage>
        <taxon>Eukaryota</taxon>
        <taxon>Fungi</taxon>
        <taxon>Dikarya</taxon>
        <taxon>Basidiomycota</taxon>
        <taxon>Agaricomycotina</taxon>
        <taxon>Agaricomycetes</taxon>
        <taxon>Agaricomycetidae</taxon>
        <taxon>Agaricales</taxon>
        <taxon>Agaricineae</taxon>
        <taxon>Strophariaceae</taxon>
        <taxon>Agrocybe</taxon>
    </lineage>
</organism>
<evidence type="ECO:0000313" key="3">
    <source>
        <dbReference type="EMBL" id="KAF4622862.1"/>
    </source>
</evidence>
<dbReference type="EMBL" id="JAACJL010000001">
    <property type="protein sequence ID" value="KAF4622862.1"/>
    <property type="molecule type" value="Genomic_DNA"/>
</dbReference>
<name>A0A8H4R403_9AGAR</name>
<comment type="caution">
    <text evidence="3">The sequence shown here is derived from an EMBL/GenBank/DDBJ whole genome shotgun (WGS) entry which is preliminary data.</text>
</comment>
<feature type="compositionally biased region" description="Polar residues" evidence="2">
    <location>
        <begin position="112"/>
        <end position="122"/>
    </location>
</feature>
<feature type="region of interest" description="Disordered" evidence="2">
    <location>
        <begin position="438"/>
        <end position="642"/>
    </location>
</feature>
<feature type="region of interest" description="Disordered" evidence="2">
    <location>
        <begin position="1847"/>
        <end position="1878"/>
    </location>
</feature>
<feature type="region of interest" description="Disordered" evidence="2">
    <location>
        <begin position="913"/>
        <end position="982"/>
    </location>
</feature>
<evidence type="ECO:0000313" key="4">
    <source>
        <dbReference type="Proteomes" id="UP000521872"/>
    </source>
</evidence>
<proteinExistence type="predicted"/>
<feature type="compositionally biased region" description="Acidic residues" evidence="2">
    <location>
        <begin position="527"/>
        <end position="538"/>
    </location>
</feature>
<feature type="region of interest" description="Disordered" evidence="2">
    <location>
        <begin position="381"/>
        <end position="402"/>
    </location>
</feature>
<reference evidence="3 4" key="1">
    <citation type="submission" date="2019-12" db="EMBL/GenBank/DDBJ databases">
        <authorList>
            <person name="Floudas D."/>
            <person name="Bentzer J."/>
            <person name="Ahren D."/>
            <person name="Johansson T."/>
            <person name="Persson P."/>
            <person name="Tunlid A."/>
        </authorList>
    </citation>
    <scope>NUCLEOTIDE SEQUENCE [LARGE SCALE GENOMIC DNA]</scope>
    <source>
        <strain evidence="3 4">CBS 102.39</strain>
    </source>
</reference>
<feature type="coiled-coil region" evidence="1">
    <location>
        <begin position="1518"/>
        <end position="1587"/>
    </location>
</feature>
<keyword evidence="1" id="KW-0175">Coiled coil</keyword>
<feature type="compositionally biased region" description="Acidic residues" evidence="2">
    <location>
        <begin position="438"/>
        <end position="461"/>
    </location>
</feature>
<feature type="region of interest" description="Disordered" evidence="2">
    <location>
        <begin position="998"/>
        <end position="1088"/>
    </location>
</feature>
<feature type="compositionally biased region" description="Polar residues" evidence="2">
    <location>
        <begin position="383"/>
        <end position="394"/>
    </location>
</feature>
<feature type="compositionally biased region" description="Polar residues" evidence="2">
    <location>
        <begin position="750"/>
        <end position="762"/>
    </location>
</feature>
<feature type="region of interest" description="Disordered" evidence="2">
    <location>
        <begin position="1955"/>
        <end position="1980"/>
    </location>
</feature>
<dbReference type="Proteomes" id="UP000521872">
    <property type="component" value="Unassembled WGS sequence"/>
</dbReference>
<feature type="region of interest" description="Disordered" evidence="2">
    <location>
        <begin position="824"/>
        <end position="890"/>
    </location>
</feature>
<feature type="region of interest" description="Disordered" evidence="2">
    <location>
        <begin position="110"/>
        <end position="165"/>
    </location>
</feature>
<feature type="coiled-coil region" evidence="1">
    <location>
        <begin position="1616"/>
        <end position="1657"/>
    </location>
</feature>
<evidence type="ECO:0000256" key="2">
    <source>
        <dbReference type="SAM" id="MobiDB-lite"/>
    </source>
</evidence>
<feature type="compositionally biased region" description="Basic and acidic residues" evidence="2">
    <location>
        <begin position="1010"/>
        <end position="1028"/>
    </location>
</feature>
<feature type="compositionally biased region" description="Basic and acidic residues" evidence="2">
    <location>
        <begin position="583"/>
        <end position="593"/>
    </location>
</feature>
<keyword evidence="4" id="KW-1185">Reference proteome</keyword>
<feature type="compositionally biased region" description="Basic and acidic residues" evidence="2">
    <location>
        <begin position="462"/>
        <end position="473"/>
    </location>
</feature>
<feature type="compositionally biased region" description="Basic and acidic residues" evidence="2">
    <location>
        <begin position="516"/>
        <end position="526"/>
    </location>
</feature>
<gene>
    <name evidence="3" type="ORF">D9613_001591</name>
</gene>
<protein>
    <submittedName>
        <fullName evidence="3">Uncharacterized protein</fullName>
    </submittedName>
</protein>
<feature type="compositionally biased region" description="Low complexity" evidence="2">
    <location>
        <begin position="496"/>
        <end position="506"/>
    </location>
</feature>
<accession>A0A8H4R403</accession>
<evidence type="ECO:0000256" key="1">
    <source>
        <dbReference type="SAM" id="Coils"/>
    </source>
</evidence>